<feature type="chain" id="PRO_5017569772" evidence="4">
    <location>
        <begin position="26"/>
        <end position="339"/>
    </location>
</feature>
<dbReference type="AlphaFoldDB" id="A0A3D9XKM0"/>
<evidence type="ECO:0000256" key="3">
    <source>
        <dbReference type="ARBA" id="ARBA00022764"/>
    </source>
</evidence>
<evidence type="ECO:0000256" key="1">
    <source>
        <dbReference type="ARBA" id="ARBA00004418"/>
    </source>
</evidence>
<evidence type="ECO:0000313" key="6">
    <source>
        <dbReference type="Proteomes" id="UP000256941"/>
    </source>
</evidence>
<dbReference type="NCBIfam" id="NF037995">
    <property type="entry name" value="TRAP_S1"/>
    <property type="match status" value="1"/>
</dbReference>
<dbReference type="Pfam" id="PF03480">
    <property type="entry name" value="DctP"/>
    <property type="match status" value="1"/>
</dbReference>
<dbReference type="Gene3D" id="3.40.190.170">
    <property type="entry name" value="Bacterial extracellular solute-binding protein, family 7"/>
    <property type="match status" value="1"/>
</dbReference>
<evidence type="ECO:0000256" key="4">
    <source>
        <dbReference type="SAM" id="SignalP"/>
    </source>
</evidence>
<sequence>MLHKTTKMAAVAMAGVLALGQPLQAQEEVKLRFAHPLSSTHYAWVEGLGRMADAVVKASDGRVSYEVYPAGQLGKDYVSVLNSKLADIVVLIPSYASDKMPLTTVAELPVKYEDACDATRKLWEIARPGGVLSEAEYKPQGMRALFVTILPGYKVPTTTKPVRSLADLQGLKIRASGAAMEQTVRALGAVPIQLTASEINDSLRRGTIDGAIWPYHAAPPYELESLFKYGAEGPNLGSATIVFAMAESKWQSLPENIRQEITAAAAEAQENLCRWTEGEEARVRQDMIDKYGYQPAVLSDEEIALWNEKTATVAEGWAARMNDNRKPGTEILEAFRQAE</sequence>
<gene>
    <name evidence="5" type="ORF">BDD41_3751</name>
</gene>
<name>A0A3D9XKM0_PARVE</name>
<accession>A0A3D9XKM0</accession>
<organism evidence="5 6">
    <name type="scientific">Paracoccus versutus</name>
    <name type="common">Thiobacillus versutus</name>
    <dbReference type="NCBI Taxonomy" id="34007"/>
    <lineage>
        <taxon>Bacteria</taxon>
        <taxon>Pseudomonadati</taxon>
        <taxon>Pseudomonadota</taxon>
        <taxon>Alphaproteobacteria</taxon>
        <taxon>Rhodobacterales</taxon>
        <taxon>Paracoccaceae</taxon>
        <taxon>Paracoccus</taxon>
    </lineage>
</organism>
<proteinExistence type="predicted"/>
<keyword evidence="2 4" id="KW-0732">Signal</keyword>
<keyword evidence="3" id="KW-0574">Periplasm</keyword>
<dbReference type="InterPro" id="IPR018389">
    <property type="entry name" value="DctP_fam"/>
</dbReference>
<reference evidence="5 6" key="1">
    <citation type="submission" date="2018-08" db="EMBL/GenBank/DDBJ databases">
        <title>Genomic Encyclopedia of Archaeal and Bacterial Type Strains, Phase II (KMG-II): from individual species to whole genera.</title>
        <authorList>
            <person name="Goeker M."/>
        </authorList>
    </citation>
    <scope>NUCLEOTIDE SEQUENCE [LARGE SCALE GENOMIC DNA]</scope>
    <source>
        <strain evidence="5 6">DSM 17099</strain>
    </source>
</reference>
<comment type="caution">
    <text evidence="5">The sequence shown here is derived from an EMBL/GenBank/DDBJ whole genome shotgun (WGS) entry which is preliminary data.</text>
</comment>
<dbReference type="GO" id="GO:0055085">
    <property type="term" value="P:transmembrane transport"/>
    <property type="evidence" value="ECO:0007669"/>
    <property type="project" value="InterPro"/>
</dbReference>
<dbReference type="PANTHER" id="PTHR33376:SF15">
    <property type="entry name" value="BLL6794 PROTEIN"/>
    <property type="match status" value="1"/>
</dbReference>
<comment type="subcellular location">
    <subcellularLocation>
        <location evidence="1">Periplasm</location>
    </subcellularLocation>
</comment>
<dbReference type="GO" id="GO:0042597">
    <property type="term" value="C:periplasmic space"/>
    <property type="evidence" value="ECO:0007669"/>
    <property type="project" value="UniProtKB-SubCell"/>
</dbReference>
<dbReference type="Proteomes" id="UP000256941">
    <property type="component" value="Unassembled WGS sequence"/>
</dbReference>
<protein>
    <submittedName>
        <fullName evidence="5">TRAP-type C4-dicarboxylate transport system substrate-binding protein</fullName>
    </submittedName>
</protein>
<feature type="signal peptide" evidence="4">
    <location>
        <begin position="1"/>
        <end position="25"/>
    </location>
</feature>
<evidence type="ECO:0000256" key="2">
    <source>
        <dbReference type="ARBA" id="ARBA00022729"/>
    </source>
</evidence>
<dbReference type="InterPro" id="IPR038404">
    <property type="entry name" value="TRAP_DctP_sf"/>
</dbReference>
<evidence type="ECO:0000313" key="5">
    <source>
        <dbReference type="EMBL" id="REF68682.1"/>
    </source>
</evidence>
<dbReference type="PANTHER" id="PTHR33376">
    <property type="match status" value="1"/>
</dbReference>
<dbReference type="EMBL" id="QTUJ01000003">
    <property type="protein sequence ID" value="REF68682.1"/>
    <property type="molecule type" value="Genomic_DNA"/>
</dbReference>